<keyword evidence="2" id="KW-1185">Reference proteome</keyword>
<evidence type="ECO:0000313" key="2">
    <source>
        <dbReference type="Proteomes" id="UP000465622"/>
    </source>
</evidence>
<protein>
    <submittedName>
        <fullName evidence="1">Uncharacterized protein</fullName>
    </submittedName>
</protein>
<dbReference type="EMBL" id="AP022567">
    <property type="protein sequence ID" value="BBX32877.1"/>
    <property type="molecule type" value="Genomic_DNA"/>
</dbReference>
<sequence length="79" mass="8315">MVAQRVDEIGDALRAGAEQVQREHVAKCGAAQQDFVRHGVTVPPRSDSVTPVTAVTARGGVSFCPAVCDKVAEQVPQDT</sequence>
<organism evidence="1 2">
    <name type="scientific">Mycolicibacterium mageritense</name>
    <name type="common">Mycobacterium mageritense</name>
    <dbReference type="NCBI Taxonomy" id="53462"/>
    <lineage>
        <taxon>Bacteria</taxon>
        <taxon>Bacillati</taxon>
        <taxon>Actinomycetota</taxon>
        <taxon>Actinomycetes</taxon>
        <taxon>Mycobacteriales</taxon>
        <taxon>Mycobacteriaceae</taxon>
        <taxon>Mycolicibacterium</taxon>
    </lineage>
</organism>
<proteinExistence type="predicted"/>
<evidence type="ECO:0000313" key="1">
    <source>
        <dbReference type="EMBL" id="BBX32877.1"/>
    </source>
</evidence>
<gene>
    <name evidence="1" type="ORF">MMAGJ_21590</name>
</gene>
<name>A0ABN5Y7N8_MYCME</name>
<accession>A0ABN5Y7N8</accession>
<reference evidence="1 2" key="1">
    <citation type="journal article" date="2019" name="Emerg. Microbes Infect.">
        <title>Comprehensive subspecies identification of 175 nontuberculous mycobacteria species based on 7547 genomic profiles.</title>
        <authorList>
            <person name="Matsumoto Y."/>
            <person name="Kinjo T."/>
            <person name="Motooka D."/>
            <person name="Nabeya D."/>
            <person name="Jung N."/>
            <person name="Uechi K."/>
            <person name="Horii T."/>
            <person name="Iida T."/>
            <person name="Fujita J."/>
            <person name="Nakamura S."/>
        </authorList>
    </citation>
    <scope>NUCLEOTIDE SEQUENCE [LARGE SCALE GENOMIC DNA]</scope>
    <source>
        <strain evidence="1 2">JCM 12375</strain>
    </source>
</reference>
<dbReference type="Proteomes" id="UP000465622">
    <property type="component" value="Chromosome"/>
</dbReference>